<dbReference type="GO" id="GO:0016757">
    <property type="term" value="F:glycosyltransferase activity"/>
    <property type="evidence" value="ECO:0007669"/>
    <property type="project" value="UniProtKB-KW"/>
</dbReference>
<dbReference type="Gene3D" id="3.90.1310.10">
    <property type="entry name" value="Penicillin-binding protein 2a (Domain 2)"/>
    <property type="match status" value="1"/>
</dbReference>
<dbReference type="PANTHER" id="PTHR30627:SF1">
    <property type="entry name" value="PEPTIDOGLYCAN D,D-TRANSPEPTIDASE FTSI"/>
    <property type="match status" value="1"/>
</dbReference>
<dbReference type="EMBL" id="UGLU01000001">
    <property type="protein sequence ID" value="STU50495.1"/>
    <property type="molecule type" value="Genomic_DNA"/>
</dbReference>
<dbReference type="EMBL" id="UGMN01000004">
    <property type="protein sequence ID" value="STV04000.1"/>
    <property type="molecule type" value="Genomic_DNA"/>
</dbReference>
<keyword evidence="2 3" id="KW-0472">Membrane</keyword>
<evidence type="ECO:0000256" key="1">
    <source>
        <dbReference type="ARBA" id="ARBA00004370"/>
    </source>
</evidence>
<gene>
    <name evidence="5" type="primary">ftsI_2</name>
    <name evidence="4" type="synonym">ftsI_3</name>
    <name evidence="4" type="ORF">NCTC5051_02074</name>
    <name evidence="5" type="ORF">NCTC5053_01628</name>
</gene>
<dbReference type="SUPFAM" id="SSF56519">
    <property type="entry name" value="Penicillin binding protein dimerisation domain"/>
    <property type="match status" value="1"/>
</dbReference>
<reference evidence="6 7" key="1">
    <citation type="submission" date="2018-06" db="EMBL/GenBank/DDBJ databases">
        <authorList>
            <consortium name="Pathogen Informatics"/>
            <person name="Doyle S."/>
        </authorList>
    </citation>
    <scope>NUCLEOTIDE SEQUENCE [LARGE SCALE GENOMIC DNA]</scope>
    <source>
        <strain evidence="4 6">NCTC5051</strain>
        <strain evidence="5 7">NCTC5053</strain>
    </source>
</reference>
<accession>A0A378A9X3</accession>
<sequence length="96" mass="10451">MLKKKTKSAASFTPIRFGLLCVAILGCLGLLLVRVGWLQIISPDNLVKQEDMRSLREEPVAVERGMISDREGRPLAVSVPVSAICSAAISFALKRI</sequence>
<keyword evidence="5" id="KW-0328">Glycosyltransferase</keyword>
<dbReference type="Proteomes" id="UP000254387">
    <property type="component" value="Unassembled WGS sequence"/>
</dbReference>
<dbReference type="AlphaFoldDB" id="A0A378A9X3"/>
<evidence type="ECO:0000313" key="6">
    <source>
        <dbReference type="Proteomes" id="UP000254141"/>
    </source>
</evidence>
<evidence type="ECO:0000313" key="5">
    <source>
        <dbReference type="EMBL" id="STV04000.1"/>
    </source>
</evidence>
<dbReference type="PROSITE" id="PS51257">
    <property type="entry name" value="PROKAR_LIPOPROTEIN"/>
    <property type="match status" value="1"/>
</dbReference>
<dbReference type="Proteomes" id="UP000254141">
    <property type="component" value="Unassembled WGS sequence"/>
</dbReference>
<dbReference type="InterPro" id="IPR050515">
    <property type="entry name" value="Beta-lactam/transpept"/>
</dbReference>
<organism evidence="5 7">
    <name type="scientific">Klebsiella pneumoniae</name>
    <dbReference type="NCBI Taxonomy" id="573"/>
    <lineage>
        <taxon>Bacteria</taxon>
        <taxon>Pseudomonadati</taxon>
        <taxon>Pseudomonadota</taxon>
        <taxon>Gammaproteobacteria</taxon>
        <taxon>Enterobacterales</taxon>
        <taxon>Enterobacteriaceae</taxon>
        <taxon>Klebsiella/Raoultella group</taxon>
        <taxon>Klebsiella</taxon>
        <taxon>Klebsiella pneumoniae complex</taxon>
    </lineage>
</organism>
<protein>
    <submittedName>
        <fullName evidence="5">Division-specific transpeptidase</fullName>
        <ecNumber evidence="5">2.4.1.129</ecNumber>
    </submittedName>
</protein>
<evidence type="ECO:0000256" key="2">
    <source>
        <dbReference type="ARBA" id="ARBA00023136"/>
    </source>
</evidence>
<dbReference type="EC" id="2.4.1.129" evidence="5"/>
<keyword evidence="3" id="KW-1133">Transmembrane helix</keyword>
<feature type="transmembrane region" description="Helical" evidence="3">
    <location>
        <begin position="75"/>
        <end position="93"/>
    </location>
</feature>
<keyword evidence="3" id="KW-0812">Transmembrane</keyword>
<name>A0A378A9X3_KLEPN</name>
<comment type="subcellular location">
    <subcellularLocation>
        <location evidence="1">Membrane</location>
    </subcellularLocation>
</comment>
<dbReference type="PANTHER" id="PTHR30627">
    <property type="entry name" value="PEPTIDOGLYCAN D,D-TRANSPEPTIDASE"/>
    <property type="match status" value="1"/>
</dbReference>
<dbReference type="InterPro" id="IPR036138">
    <property type="entry name" value="PBP_dimer_sf"/>
</dbReference>
<evidence type="ECO:0000313" key="7">
    <source>
        <dbReference type="Proteomes" id="UP000254387"/>
    </source>
</evidence>
<proteinExistence type="predicted"/>
<dbReference type="GO" id="GO:0071555">
    <property type="term" value="P:cell wall organization"/>
    <property type="evidence" value="ECO:0007669"/>
    <property type="project" value="TreeGrafter"/>
</dbReference>
<dbReference type="GO" id="GO:0008658">
    <property type="term" value="F:penicillin binding"/>
    <property type="evidence" value="ECO:0007669"/>
    <property type="project" value="InterPro"/>
</dbReference>
<evidence type="ECO:0000256" key="3">
    <source>
        <dbReference type="SAM" id="Phobius"/>
    </source>
</evidence>
<keyword evidence="5" id="KW-0808">Transferase</keyword>
<dbReference type="GO" id="GO:0005886">
    <property type="term" value="C:plasma membrane"/>
    <property type="evidence" value="ECO:0007669"/>
    <property type="project" value="TreeGrafter"/>
</dbReference>
<evidence type="ECO:0000313" key="4">
    <source>
        <dbReference type="EMBL" id="STU50495.1"/>
    </source>
</evidence>